<reference evidence="3" key="1">
    <citation type="submission" date="2024-02" db="UniProtKB">
        <authorList>
            <consortium name="WormBaseParasite"/>
        </authorList>
    </citation>
    <scope>IDENTIFICATION</scope>
</reference>
<sequence>MHSILSILLTVFVFGICMAMLPSMVRQDGEHNHNCSVYCPSQGDCFSCCVGDGWAGGLCNATNFCRCQ</sequence>
<proteinExistence type="predicted"/>
<dbReference type="WBParaSite" id="MBELARI_LOCUS11621">
    <property type="protein sequence ID" value="MBELARI_LOCUS11621"/>
    <property type="gene ID" value="MBELARI_LOCUS11621"/>
</dbReference>
<dbReference type="AlphaFoldDB" id="A0AAF3J280"/>
<organism evidence="2 3">
    <name type="scientific">Mesorhabditis belari</name>
    <dbReference type="NCBI Taxonomy" id="2138241"/>
    <lineage>
        <taxon>Eukaryota</taxon>
        <taxon>Metazoa</taxon>
        <taxon>Ecdysozoa</taxon>
        <taxon>Nematoda</taxon>
        <taxon>Chromadorea</taxon>
        <taxon>Rhabditida</taxon>
        <taxon>Rhabditina</taxon>
        <taxon>Rhabditomorpha</taxon>
        <taxon>Rhabditoidea</taxon>
        <taxon>Rhabditidae</taxon>
        <taxon>Mesorhabditinae</taxon>
        <taxon>Mesorhabditis</taxon>
    </lineage>
</organism>
<dbReference type="Proteomes" id="UP000887575">
    <property type="component" value="Unassembled WGS sequence"/>
</dbReference>
<feature type="chain" id="PRO_5042297882" evidence="1">
    <location>
        <begin position="20"/>
        <end position="68"/>
    </location>
</feature>
<evidence type="ECO:0000313" key="3">
    <source>
        <dbReference type="WBParaSite" id="MBELARI_LOCUS11621"/>
    </source>
</evidence>
<evidence type="ECO:0000313" key="2">
    <source>
        <dbReference type="Proteomes" id="UP000887575"/>
    </source>
</evidence>
<keyword evidence="2" id="KW-1185">Reference proteome</keyword>
<name>A0AAF3J280_9BILA</name>
<keyword evidence="1" id="KW-0732">Signal</keyword>
<protein>
    <submittedName>
        <fullName evidence="3">Uncharacterized protein</fullName>
    </submittedName>
</protein>
<feature type="signal peptide" evidence="1">
    <location>
        <begin position="1"/>
        <end position="19"/>
    </location>
</feature>
<evidence type="ECO:0000256" key="1">
    <source>
        <dbReference type="SAM" id="SignalP"/>
    </source>
</evidence>
<accession>A0AAF3J280</accession>